<gene>
    <name evidence="2" type="ORF">BVJ53_14745</name>
</gene>
<organism evidence="2 3">
    <name type="scientific">Lacticaseibacillus chiayiensis</name>
    <dbReference type="NCBI Taxonomy" id="2100821"/>
    <lineage>
        <taxon>Bacteria</taxon>
        <taxon>Bacillati</taxon>
        <taxon>Bacillota</taxon>
        <taxon>Bacilli</taxon>
        <taxon>Lactobacillales</taxon>
        <taxon>Lactobacillaceae</taxon>
        <taxon>Lacticaseibacillus</taxon>
    </lineage>
</organism>
<dbReference type="InterPro" id="IPR025246">
    <property type="entry name" value="IS30-like_HTH"/>
</dbReference>
<dbReference type="EMBL" id="MSSM01000106">
    <property type="protein sequence ID" value="RXT15557.1"/>
    <property type="molecule type" value="Genomic_DNA"/>
</dbReference>
<dbReference type="Proteomes" id="UP000290475">
    <property type="component" value="Unassembled WGS sequence"/>
</dbReference>
<feature type="non-terminal residue" evidence="2">
    <location>
        <position position="1"/>
    </location>
</feature>
<comment type="caution">
    <text evidence="2">The sequence shown here is derived from an EMBL/GenBank/DDBJ whole genome shotgun (WGS) entry which is preliminary data.</text>
</comment>
<reference evidence="2 3" key="1">
    <citation type="submission" date="2017-01" db="EMBL/GenBank/DDBJ databases">
        <title>Lactobacillus chiayiensis sp. nov., a lactic acid bacterium isolated from compost.</title>
        <authorList>
            <person name="Huang C.-H."/>
        </authorList>
    </citation>
    <scope>NUCLEOTIDE SEQUENCE [LARGE SCALE GENOMIC DNA]</scope>
    <source>
        <strain evidence="3">chh01</strain>
    </source>
</reference>
<evidence type="ECO:0000313" key="2">
    <source>
        <dbReference type="EMBL" id="RXT15557.1"/>
    </source>
</evidence>
<dbReference type="Gene3D" id="1.10.10.60">
    <property type="entry name" value="Homeodomain-like"/>
    <property type="match status" value="1"/>
</dbReference>
<sequence length="94" mass="10729">DIFMTQDKFNSTRHYTQLTAEDRGVIEGLHHTKGFSIRKIAARLHRAPSTISRELNRGKTRQLRSNYLSYEAITLIPHRFYTSSAANTTTASCT</sequence>
<feature type="domain" description="Transposase IS30-like HTH" evidence="1">
    <location>
        <begin position="14"/>
        <end position="58"/>
    </location>
</feature>
<evidence type="ECO:0000259" key="1">
    <source>
        <dbReference type="Pfam" id="PF13936"/>
    </source>
</evidence>
<proteinExistence type="predicted"/>
<dbReference type="AlphaFoldDB" id="A0A4Q1TCC4"/>
<protein>
    <recommendedName>
        <fullName evidence="1">Transposase IS30-like HTH domain-containing protein</fullName>
    </recommendedName>
</protein>
<accession>A0A4Q1TCC4</accession>
<name>A0A4Q1TCC4_9LACO</name>
<evidence type="ECO:0000313" key="3">
    <source>
        <dbReference type="Proteomes" id="UP000290475"/>
    </source>
</evidence>
<dbReference type="Pfam" id="PF13936">
    <property type="entry name" value="HTH_38"/>
    <property type="match status" value="1"/>
</dbReference>